<sequence length="126" mass="14064">MDQTHDVLLHLTSQHPLHHFHGFGIGHAHALDEFTLLAQALKRGLDLRAAAMHHHRVHAHQFKQHHIFGKVGLQLGIGHGVAAVLDHHGLAMELADVGKRLSQDFGLVARCNRGKIVHGWRASRKR</sequence>
<comment type="caution">
    <text evidence="1">The sequence shown here is derived from an EMBL/GenBank/DDBJ whole genome shotgun (WGS) entry which is preliminary data.</text>
</comment>
<proteinExistence type="predicted"/>
<organism evidence="1">
    <name type="scientific">bioreactor metagenome</name>
    <dbReference type="NCBI Taxonomy" id="1076179"/>
    <lineage>
        <taxon>unclassified sequences</taxon>
        <taxon>metagenomes</taxon>
        <taxon>ecological metagenomes</taxon>
    </lineage>
</organism>
<dbReference type="AlphaFoldDB" id="A0A645FA14"/>
<dbReference type="EMBL" id="VSSQ01057286">
    <property type="protein sequence ID" value="MPN11087.1"/>
    <property type="molecule type" value="Genomic_DNA"/>
</dbReference>
<reference evidence="1" key="1">
    <citation type="submission" date="2019-08" db="EMBL/GenBank/DDBJ databases">
        <authorList>
            <person name="Kucharzyk K."/>
            <person name="Murdoch R.W."/>
            <person name="Higgins S."/>
            <person name="Loffler F."/>
        </authorList>
    </citation>
    <scope>NUCLEOTIDE SEQUENCE</scope>
</reference>
<name>A0A645FA14_9ZZZZ</name>
<protein>
    <submittedName>
        <fullName evidence="1">Uncharacterized protein</fullName>
    </submittedName>
</protein>
<evidence type="ECO:0000313" key="1">
    <source>
        <dbReference type="EMBL" id="MPN11087.1"/>
    </source>
</evidence>
<accession>A0A645FA14</accession>
<gene>
    <name evidence="1" type="ORF">SDC9_158388</name>
</gene>